<comment type="cofactor">
    <cofactor evidence="6">
        <name>thiamine diphosphate</name>
        <dbReference type="ChEBI" id="CHEBI:58937"/>
    </cofactor>
    <text evidence="6">Binds 1 thiamine pyrophosphate per subunit.</text>
</comment>
<dbReference type="PIRSF" id="PIRSF004983">
    <property type="entry name" value="MenD"/>
    <property type="match status" value="1"/>
</dbReference>
<dbReference type="GO" id="GO:0009234">
    <property type="term" value="P:menaquinone biosynthetic process"/>
    <property type="evidence" value="ECO:0007669"/>
    <property type="project" value="UniProtKB-UniRule"/>
</dbReference>
<comment type="pathway">
    <text evidence="6">Quinol/quinone metabolism; menaquinone biosynthesis.</text>
</comment>
<evidence type="ECO:0000256" key="3">
    <source>
        <dbReference type="ARBA" id="ARBA00022842"/>
    </source>
</evidence>
<dbReference type="CDD" id="cd02009">
    <property type="entry name" value="TPP_SHCHC_synthase"/>
    <property type="match status" value="1"/>
</dbReference>
<comment type="subunit">
    <text evidence="6">Homodimer.</text>
</comment>
<dbReference type="Gene3D" id="3.40.50.970">
    <property type="match status" value="2"/>
</dbReference>
<dbReference type="PANTHER" id="PTHR42916:SF1">
    <property type="entry name" value="PROTEIN PHYLLO, CHLOROPLASTIC"/>
    <property type="match status" value="1"/>
</dbReference>
<keyword evidence="3 6" id="KW-0460">Magnesium</keyword>
<comment type="catalytic activity">
    <reaction evidence="6">
        <text>isochorismate + 2-oxoglutarate + H(+) = 5-enolpyruvoyl-6-hydroxy-2-succinyl-cyclohex-3-ene-1-carboxylate + CO2</text>
        <dbReference type="Rhea" id="RHEA:25593"/>
        <dbReference type="ChEBI" id="CHEBI:15378"/>
        <dbReference type="ChEBI" id="CHEBI:16526"/>
        <dbReference type="ChEBI" id="CHEBI:16810"/>
        <dbReference type="ChEBI" id="CHEBI:29780"/>
        <dbReference type="ChEBI" id="CHEBI:58818"/>
        <dbReference type="EC" id="2.2.1.9"/>
    </reaction>
</comment>
<organism evidence="8 9">
    <name type="scientific">Herbidospora solisilvae</name>
    <dbReference type="NCBI Taxonomy" id="2696284"/>
    <lineage>
        <taxon>Bacteria</taxon>
        <taxon>Bacillati</taxon>
        <taxon>Actinomycetota</taxon>
        <taxon>Actinomycetes</taxon>
        <taxon>Streptosporangiales</taxon>
        <taxon>Streptosporangiaceae</taxon>
        <taxon>Herbidospora</taxon>
    </lineage>
</organism>
<reference evidence="8 9" key="1">
    <citation type="submission" date="2020-01" db="EMBL/GenBank/DDBJ databases">
        <title>Herbidospora sp. NEAU-GS84 nov., a novel actinomycete isolated from soil.</title>
        <authorList>
            <person name="Han L."/>
        </authorList>
    </citation>
    <scope>NUCLEOTIDE SEQUENCE [LARGE SCALE GENOMIC DNA]</scope>
    <source>
        <strain evidence="8 9">NEAU-GS84</strain>
    </source>
</reference>
<evidence type="ECO:0000313" key="8">
    <source>
        <dbReference type="EMBL" id="NAS26524.1"/>
    </source>
</evidence>
<evidence type="ECO:0000256" key="4">
    <source>
        <dbReference type="ARBA" id="ARBA00023052"/>
    </source>
</evidence>
<gene>
    <name evidence="6 8" type="primary">menD</name>
    <name evidence="8" type="ORF">GT755_33220</name>
</gene>
<dbReference type="GO" id="GO:0030976">
    <property type="term" value="F:thiamine pyrophosphate binding"/>
    <property type="evidence" value="ECO:0007669"/>
    <property type="project" value="UniProtKB-UniRule"/>
</dbReference>
<dbReference type="GO" id="GO:0070204">
    <property type="term" value="F:2-succinyl-5-enolpyruvyl-6-hydroxy-3-cyclohexene-1-carboxylic-acid synthase activity"/>
    <property type="evidence" value="ECO:0007669"/>
    <property type="project" value="UniProtKB-UniRule"/>
</dbReference>
<keyword evidence="2 6" id="KW-0479">Metal-binding</keyword>
<dbReference type="EC" id="2.2.1.9" evidence="6"/>
<keyword evidence="5 6" id="KW-0464">Manganese</keyword>
<dbReference type="AlphaFoldDB" id="A0A7C9JG92"/>
<accession>A0A7C9JG92</accession>
<dbReference type="Proteomes" id="UP000479526">
    <property type="component" value="Unassembled WGS sequence"/>
</dbReference>
<keyword evidence="9" id="KW-1185">Reference proteome</keyword>
<keyword evidence="6" id="KW-0474">Menaquinone biosynthesis</keyword>
<dbReference type="UniPathway" id="UPA01057">
    <property type="reaction ID" value="UER00164"/>
</dbReference>
<dbReference type="SUPFAM" id="SSF52518">
    <property type="entry name" value="Thiamin diphosphate-binding fold (THDP-binding)"/>
    <property type="match status" value="2"/>
</dbReference>
<keyword evidence="4 6" id="KW-0786">Thiamine pyrophosphate</keyword>
<proteinExistence type="inferred from homology"/>
<dbReference type="HAMAP" id="MF_01659">
    <property type="entry name" value="MenD"/>
    <property type="match status" value="1"/>
</dbReference>
<dbReference type="GO" id="GO:0030145">
    <property type="term" value="F:manganese ion binding"/>
    <property type="evidence" value="ECO:0007669"/>
    <property type="project" value="UniProtKB-UniRule"/>
</dbReference>
<sequence>MALLSGNGSTALAGVVVDELARCGLAEVVVSPGSRSTALALAFHNNEHVRLHVRVDERSAAFLALGLARRSGRPVALVCTSGTAAANYLPAVVEAAESGIPLLLLTADRPPELRATGANQTIDQIKLYGGHVRWFCEMGAAEPGQMPYWRTTVDRAWSAMLSPDPGPVHVNLAFRDPLIPSGDADKLLEGRADRRPWTAMTPPAPILDPVELPAEERGVIVLGDGAEDDDWEGLAEATGWPILAEPTSGHRSGPAAISTYRSLLGDPAFARVFRPGLVVTSGRVGLSRAALAYIRSAERHVVVSRATRHPDPTRTAMAVVPSVRPGEMTGPTEWTATWHEAEKRARDAIDLLLDAIPVSEPRLARDLVAALPSNALLFAGSSMPIRDLDLAMRPRDGVRIMANRGASGIDGLVSSAIGAALAHDGPSYALIGDLSLIHDQNGLVMGPMEPRPDLTIVVVNNDGGGIFSTLEPAGRPEFERLFGTPHGVSARDVAAMAQVPYARVNGVNEMQPSTGLWVVEVVTERDEQAAVRRRIQEAVSQTLATGRLL</sequence>
<evidence type="ECO:0000256" key="6">
    <source>
        <dbReference type="HAMAP-Rule" id="MF_01659"/>
    </source>
</evidence>
<comment type="cofactor">
    <cofactor evidence="6">
        <name>Mg(2+)</name>
        <dbReference type="ChEBI" id="CHEBI:18420"/>
    </cofactor>
    <cofactor evidence="6">
        <name>Mn(2+)</name>
        <dbReference type="ChEBI" id="CHEBI:29035"/>
    </cofactor>
</comment>
<comment type="similarity">
    <text evidence="6">Belongs to the TPP enzyme family. MenD subfamily.</text>
</comment>
<evidence type="ECO:0000256" key="2">
    <source>
        <dbReference type="ARBA" id="ARBA00022723"/>
    </source>
</evidence>
<evidence type="ECO:0000259" key="7">
    <source>
        <dbReference type="Pfam" id="PF02776"/>
    </source>
</evidence>
<evidence type="ECO:0000313" key="9">
    <source>
        <dbReference type="Proteomes" id="UP000479526"/>
    </source>
</evidence>
<dbReference type="EMBL" id="WXEW01000011">
    <property type="protein sequence ID" value="NAS26524.1"/>
    <property type="molecule type" value="Genomic_DNA"/>
</dbReference>
<dbReference type="GO" id="GO:0000287">
    <property type="term" value="F:magnesium ion binding"/>
    <property type="evidence" value="ECO:0007669"/>
    <property type="project" value="UniProtKB-UniRule"/>
</dbReference>
<dbReference type="UniPathway" id="UPA00079"/>
<dbReference type="InterPro" id="IPR029061">
    <property type="entry name" value="THDP-binding"/>
</dbReference>
<feature type="domain" description="Thiamine pyrophosphate enzyme N-terminal TPP-binding" evidence="7">
    <location>
        <begin position="13"/>
        <end position="126"/>
    </location>
</feature>
<name>A0A7C9JG92_9ACTN</name>
<comment type="caution">
    <text evidence="8">The sequence shown here is derived from an EMBL/GenBank/DDBJ whole genome shotgun (WGS) entry which is preliminary data.</text>
</comment>
<comment type="function">
    <text evidence="6">Catalyzes the thiamine diphosphate-dependent decarboxylation of 2-oxoglutarate and the subsequent addition of the resulting succinic semialdehyde-thiamine pyrophosphate anion to isochorismate to yield 2-succinyl-5-enolpyruvyl-6-hydroxy-3-cyclohexene-1-carboxylate (SEPHCHC).</text>
</comment>
<dbReference type="CDD" id="cd07037">
    <property type="entry name" value="TPP_PYR_MenD"/>
    <property type="match status" value="1"/>
</dbReference>
<dbReference type="InterPro" id="IPR004433">
    <property type="entry name" value="MenaQ_synth_MenD"/>
</dbReference>
<keyword evidence="1 6" id="KW-0808">Transferase</keyword>
<dbReference type="RefSeq" id="WP_161483520.1">
    <property type="nucleotide sequence ID" value="NZ_WXEW01000011.1"/>
</dbReference>
<dbReference type="NCBIfam" id="TIGR00173">
    <property type="entry name" value="menD"/>
    <property type="match status" value="1"/>
</dbReference>
<dbReference type="PANTHER" id="PTHR42916">
    <property type="entry name" value="2-SUCCINYL-5-ENOLPYRUVYL-6-HYDROXY-3-CYCLOHEXENE-1-CARBOXYLATE SYNTHASE"/>
    <property type="match status" value="1"/>
</dbReference>
<protein>
    <recommendedName>
        <fullName evidence="6">2-succinyl-5-enolpyruvyl-6-hydroxy-3-cyclohexene-1-carboxylate synthase</fullName>
        <shortName evidence="6">SEPHCHC synthase</shortName>
        <ecNumber evidence="6">2.2.1.9</ecNumber>
    </recommendedName>
    <alternativeName>
        <fullName evidence="6">Menaquinone biosynthesis protein MenD</fullName>
    </alternativeName>
</protein>
<comment type="pathway">
    <text evidence="6">Quinol/quinone metabolism; 1,4-dihydroxy-2-naphthoate biosynthesis; 1,4-dihydroxy-2-naphthoate from chorismate: step 2/7.</text>
</comment>
<evidence type="ECO:0000256" key="1">
    <source>
        <dbReference type="ARBA" id="ARBA00022679"/>
    </source>
</evidence>
<dbReference type="Pfam" id="PF02776">
    <property type="entry name" value="TPP_enzyme_N"/>
    <property type="match status" value="1"/>
</dbReference>
<evidence type="ECO:0000256" key="5">
    <source>
        <dbReference type="ARBA" id="ARBA00023211"/>
    </source>
</evidence>
<dbReference type="InterPro" id="IPR012001">
    <property type="entry name" value="Thiamin_PyroP_enz_TPP-bd_dom"/>
</dbReference>
<dbReference type="Gene3D" id="3.40.50.1220">
    <property type="entry name" value="TPP-binding domain"/>
    <property type="match status" value="1"/>
</dbReference>